<dbReference type="Pfam" id="PF07687">
    <property type="entry name" value="M20_dimer"/>
    <property type="match status" value="1"/>
</dbReference>
<feature type="domain" description="Peptidase M20 dimerisation" evidence="4">
    <location>
        <begin position="104"/>
        <end position="194"/>
    </location>
</feature>
<dbReference type="PANTHER" id="PTHR42994">
    <property type="entry name" value="PEPTIDASE T"/>
    <property type="match status" value="1"/>
</dbReference>
<evidence type="ECO:0000256" key="2">
    <source>
        <dbReference type="ARBA" id="ARBA00022801"/>
    </source>
</evidence>
<evidence type="ECO:0000313" key="5">
    <source>
        <dbReference type="EMBL" id="HIV98680.1"/>
    </source>
</evidence>
<dbReference type="InterPro" id="IPR002933">
    <property type="entry name" value="Peptidase_M20"/>
</dbReference>
<evidence type="ECO:0000313" key="6">
    <source>
        <dbReference type="Proteomes" id="UP000823936"/>
    </source>
</evidence>
<keyword evidence="3" id="KW-0862">Zinc</keyword>
<comment type="cofactor">
    <cofactor evidence="1">
        <name>Zn(2+)</name>
        <dbReference type="ChEBI" id="CHEBI:29105"/>
    </cofactor>
</comment>
<proteinExistence type="predicted"/>
<protein>
    <submittedName>
        <fullName evidence="5">M20/M25/M40 family metallo-hydrolase</fullName>
    </submittedName>
</protein>
<name>A0A9D1PT06_9SPIO</name>
<keyword evidence="2" id="KW-0378">Hydrolase</keyword>
<dbReference type="SUPFAM" id="SSF55031">
    <property type="entry name" value="Bacterial exopeptidase dimerisation domain"/>
    <property type="match status" value="1"/>
</dbReference>
<evidence type="ECO:0000256" key="3">
    <source>
        <dbReference type="ARBA" id="ARBA00022833"/>
    </source>
</evidence>
<sequence length="295" mass="32929">MCLSAHLDTVPLAENVCLIETDEFFMTNRRCALGADDKAAVAAFMKVAEEKRDHVIFLFTVGEEKALEGARMMDRNLLKSFDIALIIASDASGKCGDIIQSAPGKTQIDITFRGKSAHAGFEIEKGENAVLLLSRFVIRAENGRQADGSTINCAIIDGGKSTNIVPECAHLALEIRSLDENMLSFHEKRLNNLALEINTDSEVNVMHHYRPYFINNESKEIKFIRMANAGANLIHTLGGSDVNIFRAMGYRAVNITTGYENAHSENERMRKAELERLYEITFLLADIFQSQQDFF</sequence>
<reference evidence="5" key="1">
    <citation type="journal article" date="2021" name="PeerJ">
        <title>Extensive microbial diversity within the chicken gut microbiome revealed by metagenomics and culture.</title>
        <authorList>
            <person name="Gilroy R."/>
            <person name="Ravi A."/>
            <person name="Getino M."/>
            <person name="Pursley I."/>
            <person name="Horton D.L."/>
            <person name="Alikhan N.F."/>
            <person name="Baker D."/>
            <person name="Gharbi K."/>
            <person name="Hall N."/>
            <person name="Watson M."/>
            <person name="Adriaenssens E.M."/>
            <person name="Foster-Nyarko E."/>
            <person name="Jarju S."/>
            <person name="Secka A."/>
            <person name="Antonio M."/>
            <person name="Oren A."/>
            <person name="Chaudhuri R.R."/>
            <person name="La Ragione R."/>
            <person name="Hildebrand F."/>
            <person name="Pallen M.J."/>
        </authorList>
    </citation>
    <scope>NUCLEOTIDE SEQUENCE</scope>
    <source>
        <strain evidence="5">Gambia11-129</strain>
    </source>
</reference>
<dbReference type="PANTHER" id="PTHR42994:SF2">
    <property type="entry name" value="PEPTIDASE"/>
    <property type="match status" value="1"/>
</dbReference>
<reference evidence="5" key="2">
    <citation type="submission" date="2021-04" db="EMBL/GenBank/DDBJ databases">
        <authorList>
            <person name="Gilroy R."/>
        </authorList>
    </citation>
    <scope>NUCLEOTIDE SEQUENCE</scope>
    <source>
        <strain evidence="5">Gambia11-129</strain>
    </source>
</reference>
<dbReference type="Gene3D" id="3.30.70.360">
    <property type="match status" value="1"/>
</dbReference>
<dbReference type="Gene3D" id="3.40.630.10">
    <property type="entry name" value="Zn peptidases"/>
    <property type="match status" value="1"/>
</dbReference>
<dbReference type="AlphaFoldDB" id="A0A9D1PT06"/>
<evidence type="ECO:0000256" key="1">
    <source>
        <dbReference type="ARBA" id="ARBA00001947"/>
    </source>
</evidence>
<comment type="caution">
    <text evidence="5">The sequence shown here is derived from an EMBL/GenBank/DDBJ whole genome shotgun (WGS) entry which is preliminary data.</text>
</comment>
<dbReference type="Proteomes" id="UP000823936">
    <property type="component" value="Unassembled WGS sequence"/>
</dbReference>
<dbReference type="GO" id="GO:0016787">
    <property type="term" value="F:hydrolase activity"/>
    <property type="evidence" value="ECO:0007669"/>
    <property type="project" value="UniProtKB-KW"/>
</dbReference>
<gene>
    <name evidence="5" type="ORF">IAB12_02735</name>
</gene>
<organism evidence="5 6">
    <name type="scientific">Candidatus Ornithospirochaeta avicola</name>
    <dbReference type="NCBI Taxonomy" id="2840896"/>
    <lineage>
        <taxon>Bacteria</taxon>
        <taxon>Pseudomonadati</taxon>
        <taxon>Spirochaetota</taxon>
        <taxon>Spirochaetia</taxon>
        <taxon>Spirochaetales</taxon>
        <taxon>Spirochaetaceae</taxon>
        <taxon>Spirochaetaceae incertae sedis</taxon>
        <taxon>Candidatus Ornithospirochaeta</taxon>
    </lineage>
</organism>
<accession>A0A9D1PT06</accession>
<dbReference type="InterPro" id="IPR011650">
    <property type="entry name" value="Peptidase_M20_dimer"/>
</dbReference>
<dbReference type="InterPro" id="IPR036264">
    <property type="entry name" value="Bact_exopeptidase_dim_dom"/>
</dbReference>
<dbReference type="SUPFAM" id="SSF53187">
    <property type="entry name" value="Zn-dependent exopeptidases"/>
    <property type="match status" value="1"/>
</dbReference>
<dbReference type="Pfam" id="PF01546">
    <property type="entry name" value="Peptidase_M20"/>
    <property type="match status" value="1"/>
</dbReference>
<dbReference type="EMBL" id="DXHU01000012">
    <property type="protein sequence ID" value="HIV98680.1"/>
    <property type="molecule type" value="Genomic_DNA"/>
</dbReference>
<evidence type="ECO:0000259" key="4">
    <source>
        <dbReference type="Pfam" id="PF07687"/>
    </source>
</evidence>